<reference evidence="2 3" key="1">
    <citation type="submission" date="2018-06" db="EMBL/GenBank/DDBJ databases">
        <title>Genomic Encyclopedia of Type Strains, Phase IV (KMG-IV): sequencing the most valuable type-strain genomes for metagenomic binning, comparative biology and taxonomic classification.</title>
        <authorList>
            <person name="Goeker M."/>
        </authorList>
    </citation>
    <scope>NUCLEOTIDE SEQUENCE [LARGE SCALE GENOMIC DNA]</scope>
    <source>
        <strain evidence="2 3">DSM 15140</strain>
    </source>
</reference>
<proteinExistence type="predicted"/>
<feature type="transmembrane region" description="Helical" evidence="1">
    <location>
        <begin position="110"/>
        <end position="133"/>
    </location>
</feature>
<protein>
    <submittedName>
        <fullName evidence="2">Uncharacterized protein</fullName>
    </submittedName>
</protein>
<keyword evidence="1" id="KW-1133">Transmembrane helix</keyword>
<dbReference type="OrthoDB" id="2970681at2"/>
<keyword evidence="1" id="KW-0472">Membrane</keyword>
<evidence type="ECO:0000256" key="1">
    <source>
        <dbReference type="SAM" id="Phobius"/>
    </source>
</evidence>
<dbReference type="RefSeq" id="WP_113869239.1">
    <property type="nucleotide sequence ID" value="NZ_BAABQN010000007.1"/>
</dbReference>
<feature type="transmembrane region" description="Helical" evidence="1">
    <location>
        <begin position="43"/>
        <end position="62"/>
    </location>
</feature>
<feature type="transmembrane region" description="Helical" evidence="1">
    <location>
        <begin position="82"/>
        <end position="104"/>
    </location>
</feature>
<name>A0A366E611_9BACI</name>
<evidence type="ECO:0000313" key="3">
    <source>
        <dbReference type="Proteomes" id="UP000252254"/>
    </source>
</evidence>
<dbReference type="EMBL" id="QNRI01000007">
    <property type="protein sequence ID" value="RBO97219.1"/>
    <property type="molecule type" value="Genomic_DNA"/>
</dbReference>
<feature type="transmembrane region" description="Helical" evidence="1">
    <location>
        <begin position="12"/>
        <end position="37"/>
    </location>
</feature>
<gene>
    <name evidence="2" type="ORF">DES48_107138</name>
</gene>
<comment type="caution">
    <text evidence="2">The sequence shown here is derived from an EMBL/GenBank/DDBJ whole genome shotgun (WGS) entry which is preliminary data.</text>
</comment>
<keyword evidence="3" id="KW-1185">Reference proteome</keyword>
<evidence type="ECO:0000313" key="2">
    <source>
        <dbReference type="EMBL" id="RBO97219.1"/>
    </source>
</evidence>
<organism evidence="2 3">
    <name type="scientific">Paraliobacillus ryukyuensis</name>
    <dbReference type="NCBI Taxonomy" id="200904"/>
    <lineage>
        <taxon>Bacteria</taxon>
        <taxon>Bacillati</taxon>
        <taxon>Bacillota</taxon>
        <taxon>Bacilli</taxon>
        <taxon>Bacillales</taxon>
        <taxon>Bacillaceae</taxon>
        <taxon>Paraliobacillus</taxon>
    </lineage>
</organism>
<sequence>MGKIIEFPWHKIGMIAIMLYFSLCFTTICLPLMWWYYKIPTSNYYFFSLCTLFFGGLIFNIILAKIYPIKAEELQKGFPKSFVIIVFLGKFILYLLFCSTIYVLTNNVVLCIYLLMFLMSGGYFWYCILRGYILARNNYKGPEINNSITSQGKVIVFSIPASLVIGYIILL</sequence>
<dbReference type="AlphaFoldDB" id="A0A366E611"/>
<dbReference type="Proteomes" id="UP000252254">
    <property type="component" value="Unassembled WGS sequence"/>
</dbReference>
<keyword evidence="1" id="KW-0812">Transmembrane</keyword>
<feature type="transmembrane region" description="Helical" evidence="1">
    <location>
        <begin position="154"/>
        <end position="170"/>
    </location>
</feature>
<accession>A0A366E611</accession>